<dbReference type="EMBL" id="LWCS01000002">
    <property type="protein sequence ID" value="OAN41936.1"/>
    <property type="molecule type" value="Genomic_DNA"/>
</dbReference>
<evidence type="ECO:0000313" key="3">
    <source>
        <dbReference type="Proteomes" id="UP000078396"/>
    </source>
</evidence>
<name>A0A178M3A4_MYCIR</name>
<dbReference type="OrthoDB" id="3206999at2"/>
<comment type="caution">
    <text evidence="2">The sequence shown here is derived from an EMBL/GenBank/DDBJ whole genome shotgun (WGS) entry which is preliminary data.</text>
</comment>
<accession>A0A178M3A4</accession>
<evidence type="ECO:0000313" key="2">
    <source>
        <dbReference type="EMBL" id="OAN41936.1"/>
    </source>
</evidence>
<evidence type="ECO:0000259" key="1">
    <source>
        <dbReference type="Pfam" id="PF12770"/>
    </source>
</evidence>
<organism evidence="2 3">
    <name type="scientific">Mycolicibacterium iranicum</name>
    <name type="common">Mycobacterium iranicum</name>
    <dbReference type="NCBI Taxonomy" id="912594"/>
    <lineage>
        <taxon>Bacteria</taxon>
        <taxon>Bacillati</taxon>
        <taxon>Actinomycetota</taxon>
        <taxon>Actinomycetes</taxon>
        <taxon>Mycobacteriales</taxon>
        <taxon>Mycobacteriaceae</taxon>
        <taxon>Mycolicibacterium</taxon>
    </lineage>
</organism>
<dbReference type="InterPro" id="IPR024983">
    <property type="entry name" value="CHAT_dom"/>
</dbReference>
<dbReference type="RefSeq" id="WP_064280135.1">
    <property type="nucleotide sequence ID" value="NZ_LWCS01000002.1"/>
</dbReference>
<proteinExistence type="predicted"/>
<dbReference type="Pfam" id="PF12770">
    <property type="entry name" value="CHAT"/>
    <property type="match status" value="1"/>
</dbReference>
<reference evidence="2 3" key="1">
    <citation type="submission" date="2016-04" db="EMBL/GenBank/DDBJ databases">
        <title>Draft Genome Sequences of Staphylococcus capitis Strain H36, S. capitis Strain H65, S. cohnii Strain H62, S. hominis Strain H69, Mycobacterium iranicum Strain H39, Plantibacter sp. Strain H53, Pseudomonas oryzihabitans Strain H72, and Microbacterium sp. Strain H83, isolated from residential settings.</title>
        <authorList>
            <person name="Lymperopoulou D."/>
            <person name="Adams R.I."/>
            <person name="Lindow S."/>
            <person name="Coil D.A."/>
            <person name="Jospin G."/>
            <person name="Eisen J.A."/>
        </authorList>
    </citation>
    <scope>NUCLEOTIDE SEQUENCE [LARGE SCALE GENOMIC DNA]</scope>
    <source>
        <strain evidence="2 3">H39</strain>
    </source>
</reference>
<sequence length="951" mass="102134">MAADAGWQAFDMLIRHPGAMAYQLCTALQAGSPLPPLQELPDECVALLLYLVRTAPLLSSHEAAVAAEARSRGLAEFDAAGYVEPPDELTTVLDAASAVLLRQWQAGGPPDPRTWLRELSAAEATVDALPADLPPVRLQEIASVRVDLARAAARIHTDLGDKDAASAAWHRALGAARPIESLLLSTVRRYCEWIGRSDPDEALQQFLPLVERVLSGPPDIQRAEMLTYLTRFYLNHGDAIAAQDMGRRLERELQRLGFADTASGDYLDALPVWVSAAQRHVSDRTGALAAVHSALTGWLMIHALHVQLGTGDDSHQDRMGRLGVLFEEMSTREQAAEVSDGELLAAAAAMPDATPSLVAPDFSAGRAADERFRALCRRYDAGENSDELVEGWRSLAADPDLVPSSRAWSAVRAAKALTDRQLWDAARPDLRSALALARSAHEHDAEILAWHLLIQEQVTLGDNAAASHLCGQAIDRVEEVRSRITAPYLESAFMAALCSPYILGIETARRCGDWQLMLERTELLRTRALQSPASRVDSDGPLLAELRQLSAEFVVAANRDDRRLQRQAIWERLLIGRQHRRPRFDLATLQRRISGRAVVLAYYFLAESTLLRICITGDSVLCEKVSVEEHPAFIAALDGLACATAGSEDVERHLSALAPELLPPAFAAEVDAAPQVIVCPHQALHQVPFAALPFAGATLIEHKPVGAVPNLTCLLAEPAPPSSTTAYFGIATRSASDENGESKPALPGVEREIRQAAKLFGTPSRTLLGSAVTRENVDSADLRASLGSARVVHLALHGSDVADADVANAPMETKLYLADGPVDGLDIITWSLTADVVVLSACHAGKRAVSARGLARLSTDTVYGLQAAFHQAGAKAVIGPLWAVSDRVAPELIKPLCVALRDGHDAASALQHAVRTYLGGTVGTWRSPSLWGSFTLVGFSPAAFGLSPPAS</sequence>
<feature type="domain" description="CHAT" evidence="1">
    <location>
        <begin position="653"/>
        <end position="938"/>
    </location>
</feature>
<dbReference type="Proteomes" id="UP000078396">
    <property type="component" value="Unassembled WGS sequence"/>
</dbReference>
<protein>
    <recommendedName>
        <fullName evidence="1">CHAT domain-containing protein</fullName>
    </recommendedName>
</protein>
<dbReference type="AlphaFoldDB" id="A0A178M3A4"/>
<gene>
    <name evidence="2" type="ORF">A4X20_03715</name>
</gene>